<sequence length="1325" mass="138665">MVPPHMQGGMKPGMPPMRPPGPGPAPTMAGLNQQMGGMNLGVPPGPNQMKPPQGPVANGYPYTDLQNGPPLGPPSGPPGGPPSGPPSGPLSGPPSGPPARLQPGPPMRPPGPPGSLGPPGPPGQLGPGPQPSPSSTPGVSHPNPPSPAVSSQPTQGQPPKQPDLSPFMGGPPMQPGPPGPPGQPGLPPSSMAGSPGLPGIPPPSMGGPPSQPGPPGPPGQPGLLPPSMGGPPGQSGPQNPPNQPGFPSSPMAGPPGQPGFPPSSVAGPPGQPGIPPPSMGGPPRQPGPPGPLGQPGLPPSSMAGPPGQPGLPPSSMAGPPGQPGFPLSGARFSGQSNLPPSMASPQPGPPPPSSQPGLPPSSMAGPPGLPPSSMAGPHGHPPTSMAGPPGLPPSSMAGPPGHPPTSMAGTSGHPPTSMAGPPGQPGFPPSSMAGPPGYPQPPAPGQSQPPRPGMPPGPGVPPGQGMPPRPGPGMPPRPGMMPPGPGMAAGQGVPPQPGMPPRPGMMPPGPGVPPGPNSPQGNKPGMPPSQGGAPVNGMGGSMQNRYPGAGGMSGPAYSQGQSRRLNPDDMPSPLQVMEEDRQCRSGEFITNMKGQVPPLVTTEFTVRDGGNASPHHLRSTMYSVPHTPEMMKQTHVPFGLVISPMAEGSGQDSPLYVGTSLENGPVRCNRCKAYMSPLMQFMDGGRKYQCKLCRGVVEVPKEYFCHMDGQGSRADKFQRPELCCGSYEFIATAEYCRDKLLPKEPAFIFVIEMSQLMMQRGVIPLLCQNMKDILEQLPRDTINGSPAPQSTMRVGFITYQSDVHFYKMDGQAPEMCVVCDREGMFVPVPSGVLCDPQEAAQNIEKLMESIPENFKGTRETSGALACAVRAGMEALKAAGRVGKLFVFHSSLPMAGNGSLKMREDRKLLGTDKEKSMLTPQTSFYNNLGQDLVASGCSVDMYVFNDTYVDLATVGQVPRLTGGQCYKYAYFQSNKDGPRLLQDLKLNVGREIAFDAIMRVRTSQGSEANVELASIDASKAIAIEVKHDDKLTEEDGVYIQAALLYTSCGGQRRLRIFNLALTICNQMADLFKNCELDTLMNFFGKQSVVRLLENNAKQVKENLVARTANILACYRKNCASPSSPGQLILPEAMKLLPLYINCLSKSDAISGGQDLTCDERSWQMYLLCTAPVEASMVYFYPRLLPLSDVDPQSTGLPAPLRTSYDKLHPEGVFLLENGLQMFVWVGSNTPSSWLGDVFGVAAPHQLDPVMAELPERDNATSRRVRDIVATVRGQRKKHVRMFVVPQQGKHEMVMRNYLVEDKGLYGTPSYVDFLCHVHKEIRALLS</sequence>
<keyword evidence="5" id="KW-0653">Protein transport</keyword>
<evidence type="ECO:0000256" key="1">
    <source>
        <dbReference type="ARBA" id="ARBA00004299"/>
    </source>
</evidence>
<evidence type="ECO:0000259" key="9">
    <source>
        <dbReference type="Pfam" id="PF04810"/>
    </source>
</evidence>
<organism evidence="13 14">
    <name type="scientific">Scylla paramamosain</name>
    <name type="common">Mud crab</name>
    <dbReference type="NCBI Taxonomy" id="85552"/>
    <lineage>
        <taxon>Eukaryota</taxon>
        <taxon>Metazoa</taxon>
        <taxon>Ecdysozoa</taxon>
        <taxon>Arthropoda</taxon>
        <taxon>Crustacea</taxon>
        <taxon>Multicrustacea</taxon>
        <taxon>Malacostraca</taxon>
        <taxon>Eumalacostraca</taxon>
        <taxon>Eucarida</taxon>
        <taxon>Decapoda</taxon>
        <taxon>Pleocyemata</taxon>
        <taxon>Brachyura</taxon>
        <taxon>Eubrachyura</taxon>
        <taxon>Portunoidea</taxon>
        <taxon>Portunidae</taxon>
        <taxon>Portuninae</taxon>
        <taxon>Scylla</taxon>
    </lineage>
</organism>
<comment type="caution">
    <text evidence="13">The sequence shown here is derived from an EMBL/GenBank/DDBJ whole genome shotgun (WGS) entry which is preliminary data.</text>
</comment>
<feature type="domain" description="Sec23/Sec24 helical" evidence="11">
    <location>
        <begin position="1075"/>
        <end position="1175"/>
    </location>
</feature>
<evidence type="ECO:0000259" key="11">
    <source>
        <dbReference type="Pfam" id="PF04815"/>
    </source>
</evidence>
<dbReference type="Proteomes" id="UP001487740">
    <property type="component" value="Unassembled WGS sequence"/>
</dbReference>
<dbReference type="InterPro" id="IPR007123">
    <property type="entry name" value="Gelsolin-like_dom"/>
</dbReference>
<dbReference type="GO" id="GO:0090110">
    <property type="term" value="P:COPII-coated vesicle cargo loading"/>
    <property type="evidence" value="ECO:0007669"/>
    <property type="project" value="TreeGrafter"/>
</dbReference>
<dbReference type="Gene3D" id="1.20.120.730">
    <property type="entry name" value="Sec23/Sec24 helical domain"/>
    <property type="match status" value="1"/>
</dbReference>
<dbReference type="SUPFAM" id="SSF82919">
    <property type="entry name" value="Zn-finger domain of Sec23/24"/>
    <property type="match status" value="1"/>
</dbReference>
<feature type="region of interest" description="Disordered" evidence="7">
    <location>
        <begin position="1"/>
        <end position="574"/>
    </location>
</feature>
<feature type="compositionally biased region" description="Polar residues" evidence="7">
    <location>
        <begin position="148"/>
        <end position="158"/>
    </location>
</feature>
<dbReference type="InterPro" id="IPR036180">
    <property type="entry name" value="Gelsolin-like_dom_sf"/>
</dbReference>
<dbReference type="GO" id="GO:0008270">
    <property type="term" value="F:zinc ion binding"/>
    <property type="evidence" value="ECO:0007669"/>
    <property type="project" value="InterPro"/>
</dbReference>
<dbReference type="InterPro" id="IPR006900">
    <property type="entry name" value="Sec23/24_helical_dom"/>
</dbReference>
<dbReference type="InterPro" id="IPR050550">
    <property type="entry name" value="SEC23_SEC24_subfamily"/>
</dbReference>
<dbReference type="Pfam" id="PF04810">
    <property type="entry name" value="zf-Sec23_Sec24"/>
    <property type="match status" value="1"/>
</dbReference>
<dbReference type="Pfam" id="PF04811">
    <property type="entry name" value="Sec23_trunk"/>
    <property type="match status" value="1"/>
</dbReference>
<evidence type="ECO:0000256" key="7">
    <source>
        <dbReference type="SAM" id="MobiDB-lite"/>
    </source>
</evidence>
<dbReference type="EMBL" id="JARAKH010000047">
    <property type="protein sequence ID" value="KAK8377415.1"/>
    <property type="molecule type" value="Genomic_DNA"/>
</dbReference>
<dbReference type="InterPro" id="IPR006895">
    <property type="entry name" value="Znf_Sec23_Sec24"/>
</dbReference>
<dbReference type="Pfam" id="PF04815">
    <property type="entry name" value="Sec23_helical"/>
    <property type="match status" value="1"/>
</dbReference>
<dbReference type="InterPro" id="IPR036175">
    <property type="entry name" value="Sec23/24_helical_dom_sf"/>
</dbReference>
<evidence type="ECO:0008006" key="15">
    <source>
        <dbReference type="Google" id="ProtNLM"/>
    </source>
</evidence>
<name>A0AAW0SRQ7_SCYPA</name>
<dbReference type="SUPFAM" id="SSF81811">
    <property type="entry name" value="Helical domain of Sec23/24"/>
    <property type="match status" value="1"/>
</dbReference>
<dbReference type="GO" id="GO:0005789">
    <property type="term" value="C:endoplasmic reticulum membrane"/>
    <property type="evidence" value="ECO:0007669"/>
    <property type="project" value="UniProtKB-SubCell"/>
</dbReference>
<evidence type="ECO:0000256" key="4">
    <source>
        <dbReference type="ARBA" id="ARBA00022448"/>
    </source>
</evidence>
<feature type="compositionally biased region" description="Pro residues" evidence="7">
    <location>
        <begin position="198"/>
        <end position="224"/>
    </location>
</feature>
<dbReference type="InterPro" id="IPR006896">
    <property type="entry name" value="Sec23/24_trunk_dom"/>
</dbReference>
<dbReference type="Pfam" id="PF08033">
    <property type="entry name" value="Sec23_BS"/>
    <property type="match status" value="1"/>
</dbReference>
<comment type="subcellular location">
    <subcellularLocation>
        <location evidence="1">Cytoplasmic vesicle</location>
        <location evidence="1">COPII-coated vesicle membrane</location>
        <topology evidence="1">Peripheral membrane protein</topology>
        <orientation evidence="1">Cytoplasmic side</orientation>
    </subcellularLocation>
    <subcellularLocation>
        <location evidence="2">Endoplasmic reticulum membrane</location>
        <topology evidence="2">Peripheral membrane protein</topology>
        <orientation evidence="2">Cytoplasmic side</orientation>
    </subcellularLocation>
</comment>
<dbReference type="PANTHER" id="PTHR13803:SF4">
    <property type="entry name" value="SECRETORY 24CD, ISOFORM C"/>
    <property type="match status" value="1"/>
</dbReference>
<keyword evidence="4" id="KW-0813">Transport</keyword>
<dbReference type="InterPro" id="IPR036465">
    <property type="entry name" value="vWFA_dom_sf"/>
</dbReference>
<feature type="compositionally biased region" description="Pro residues" evidence="7">
    <location>
        <begin position="172"/>
        <end position="187"/>
    </location>
</feature>
<evidence type="ECO:0000313" key="14">
    <source>
        <dbReference type="Proteomes" id="UP001487740"/>
    </source>
</evidence>
<keyword evidence="14" id="KW-1185">Reference proteome</keyword>
<feature type="compositionally biased region" description="Pro residues" evidence="7">
    <location>
        <begin position="494"/>
        <end position="517"/>
    </location>
</feature>
<keyword evidence="6" id="KW-0968">Cytoplasmic vesicle</keyword>
<feature type="domain" description="Zinc finger Sec23/Sec24-type" evidence="9">
    <location>
        <begin position="665"/>
        <end position="703"/>
    </location>
</feature>
<dbReference type="SUPFAM" id="SSF81995">
    <property type="entry name" value="beta-sandwich domain of Sec23/24"/>
    <property type="match status" value="1"/>
</dbReference>
<feature type="compositionally biased region" description="Pro residues" evidence="7">
    <location>
        <begin position="436"/>
        <end position="485"/>
    </location>
</feature>
<dbReference type="InterPro" id="IPR029006">
    <property type="entry name" value="ADF-H/Gelsolin-like_dom_sf"/>
</dbReference>
<protein>
    <recommendedName>
        <fullName evidence="15">Protein transport protein Sec24C-like</fullName>
    </recommendedName>
</protein>
<feature type="compositionally biased region" description="Pro residues" evidence="7">
    <location>
        <begin position="103"/>
        <end position="134"/>
    </location>
</feature>
<evidence type="ECO:0000256" key="6">
    <source>
        <dbReference type="ARBA" id="ARBA00023329"/>
    </source>
</evidence>
<feature type="compositionally biased region" description="Pro residues" evidence="7">
    <location>
        <begin position="70"/>
        <end position="97"/>
    </location>
</feature>
<dbReference type="Gene3D" id="3.40.20.10">
    <property type="entry name" value="Severin"/>
    <property type="match status" value="1"/>
</dbReference>
<dbReference type="Gene3D" id="3.40.50.410">
    <property type="entry name" value="von Willebrand factor, type A domain"/>
    <property type="match status" value="1"/>
</dbReference>
<dbReference type="InterPro" id="IPR012990">
    <property type="entry name" value="Beta-sandwich_Sec23_24"/>
</dbReference>
<dbReference type="Pfam" id="PF00626">
    <property type="entry name" value="Gelsolin"/>
    <property type="match status" value="1"/>
</dbReference>
<accession>A0AAW0SRQ7</accession>
<evidence type="ECO:0000259" key="12">
    <source>
        <dbReference type="Pfam" id="PF08033"/>
    </source>
</evidence>
<evidence type="ECO:0000259" key="10">
    <source>
        <dbReference type="Pfam" id="PF04811"/>
    </source>
</evidence>
<dbReference type="SUPFAM" id="SSF53300">
    <property type="entry name" value="vWA-like"/>
    <property type="match status" value="1"/>
</dbReference>
<dbReference type="PANTHER" id="PTHR13803">
    <property type="entry name" value="SEC24-RELATED PROTEIN"/>
    <property type="match status" value="1"/>
</dbReference>
<dbReference type="SUPFAM" id="SSF82754">
    <property type="entry name" value="C-terminal, gelsolin-like domain of Sec23/24"/>
    <property type="match status" value="1"/>
</dbReference>
<proteinExistence type="inferred from homology"/>
<feature type="domain" description="Sec23/Sec24 trunk" evidence="10">
    <location>
        <begin position="742"/>
        <end position="986"/>
    </location>
</feature>
<feature type="compositionally biased region" description="Pro residues" evidence="7">
    <location>
        <begin position="252"/>
        <end position="261"/>
    </location>
</feature>
<dbReference type="GO" id="GO:0000149">
    <property type="term" value="F:SNARE binding"/>
    <property type="evidence" value="ECO:0007669"/>
    <property type="project" value="TreeGrafter"/>
</dbReference>
<evidence type="ECO:0000259" key="8">
    <source>
        <dbReference type="Pfam" id="PF00626"/>
    </source>
</evidence>
<evidence type="ECO:0000256" key="5">
    <source>
        <dbReference type="ARBA" id="ARBA00022927"/>
    </source>
</evidence>
<dbReference type="GO" id="GO:0006886">
    <property type="term" value="P:intracellular protein transport"/>
    <property type="evidence" value="ECO:0007669"/>
    <property type="project" value="InterPro"/>
</dbReference>
<feature type="compositionally biased region" description="Pro residues" evidence="7">
    <location>
        <begin position="269"/>
        <end position="298"/>
    </location>
</feature>
<dbReference type="Gene3D" id="2.30.30.380">
    <property type="entry name" value="Zn-finger domain of Sec23/24"/>
    <property type="match status" value="1"/>
</dbReference>
<feature type="domain" description="Sec23/Sec24 beta-sandwich" evidence="12">
    <location>
        <begin position="1006"/>
        <end position="1062"/>
    </location>
</feature>
<evidence type="ECO:0000256" key="2">
    <source>
        <dbReference type="ARBA" id="ARBA00004397"/>
    </source>
</evidence>
<reference evidence="13 14" key="1">
    <citation type="submission" date="2023-03" db="EMBL/GenBank/DDBJ databases">
        <title>High-quality genome of Scylla paramamosain provides insights in environmental adaptation.</title>
        <authorList>
            <person name="Zhang L."/>
        </authorList>
    </citation>
    <scope>NUCLEOTIDE SEQUENCE [LARGE SCALE GENOMIC DNA]</scope>
    <source>
        <strain evidence="13">LZ_2023a</strain>
        <tissue evidence="13">Muscle</tissue>
    </source>
</reference>
<feature type="domain" description="Gelsolin-like" evidence="8">
    <location>
        <begin position="1195"/>
        <end position="1254"/>
    </location>
</feature>
<dbReference type="GO" id="GO:0070971">
    <property type="term" value="C:endoplasmic reticulum exit site"/>
    <property type="evidence" value="ECO:0007669"/>
    <property type="project" value="TreeGrafter"/>
</dbReference>
<feature type="compositionally biased region" description="Pro residues" evidence="7">
    <location>
        <begin position="13"/>
        <end position="25"/>
    </location>
</feature>
<dbReference type="Gene3D" id="2.60.40.1670">
    <property type="entry name" value="beta-sandwich domain of Sec23/24"/>
    <property type="match status" value="1"/>
</dbReference>
<dbReference type="GO" id="GO:0030127">
    <property type="term" value="C:COPII vesicle coat"/>
    <property type="evidence" value="ECO:0007669"/>
    <property type="project" value="InterPro"/>
</dbReference>
<comment type="similarity">
    <text evidence="3">Belongs to the SEC23/SEC24 family. SEC24 subfamily.</text>
</comment>
<evidence type="ECO:0000256" key="3">
    <source>
        <dbReference type="ARBA" id="ARBA00008334"/>
    </source>
</evidence>
<evidence type="ECO:0000313" key="13">
    <source>
        <dbReference type="EMBL" id="KAK8377415.1"/>
    </source>
</evidence>
<feature type="compositionally biased region" description="Pro residues" evidence="7">
    <location>
        <begin position="346"/>
        <end position="359"/>
    </location>
</feature>
<gene>
    <name evidence="13" type="ORF">O3P69_013803</name>
</gene>
<dbReference type="InterPro" id="IPR036174">
    <property type="entry name" value="Znf_Sec23_Sec24_sf"/>
</dbReference>